<accession>A0ACC7P4M7</accession>
<proteinExistence type="predicted"/>
<dbReference type="EMBL" id="JBJURJ010000024">
    <property type="protein sequence ID" value="MFM9332014.1"/>
    <property type="molecule type" value="Genomic_DNA"/>
</dbReference>
<reference evidence="1" key="1">
    <citation type="submission" date="2024-12" db="EMBL/GenBank/DDBJ databases">
        <authorList>
            <person name="Wu N."/>
        </authorList>
    </citation>
    <scope>NUCLEOTIDE SEQUENCE</scope>
    <source>
        <strain evidence="1">P15</strain>
    </source>
</reference>
<evidence type="ECO:0000313" key="1">
    <source>
        <dbReference type="EMBL" id="MFM9332014.1"/>
    </source>
</evidence>
<dbReference type="Proteomes" id="UP001631969">
    <property type="component" value="Unassembled WGS sequence"/>
</dbReference>
<protein>
    <submittedName>
        <fullName evidence="1">Polysaccharide deacetylase family protein</fullName>
    </submittedName>
</protein>
<sequence length="389" mass="43448">MKKLFLRISLLCCLGLTMAVSSLSAFEPDILYKDQVAVLMYHHVSDTVKGPGTISTELFRNQLSFLESRHYNFISLDEFKAYMKGAAIPDNAVLVTFDDGYESFYTNAYPVLQELDIPGVSFVITGTIDDPQKGTTPFMNREELTKLGKRKGFIELQSHSDSQHEKQNGKAYLTHRLQLNGRTETDAEYKSRVTGDAVTCRTKLDSYAPGSGDTMAYPFGIYNPEAITAVQDGGVRYAFTVMPKIVTRGSDPMRLPRLNAGSPYVQPETLHNMIMRRVTAVKDARGEEAPLRETLEQLGGELYKDKADNQLGMNYNGTLFKFSPDKASVTRLSDNAAFTLDRPLYVEGRRSYILLKDLERILGITIRLDTDTGTYTTDPPTESDSGTET</sequence>
<keyword evidence="2" id="KW-1185">Reference proteome</keyword>
<evidence type="ECO:0000313" key="2">
    <source>
        <dbReference type="Proteomes" id="UP001631969"/>
    </source>
</evidence>
<gene>
    <name evidence="1" type="ORF">ACI1P1_27320</name>
</gene>
<comment type="caution">
    <text evidence="1">The sequence shown here is derived from an EMBL/GenBank/DDBJ whole genome shotgun (WGS) entry which is preliminary data.</text>
</comment>
<organism evidence="1 2">
    <name type="scientific">Paenibacillus mesotrionivorans</name>
    <dbReference type="NCBI Taxonomy" id="3160968"/>
    <lineage>
        <taxon>Bacteria</taxon>
        <taxon>Bacillati</taxon>
        <taxon>Bacillota</taxon>
        <taxon>Bacilli</taxon>
        <taxon>Bacillales</taxon>
        <taxon>Paenibacillaceae</taxon>
        <taxon>Paenibacillus</taxon>
    </lineage>
</organism>
<name>A0ACC7P4M7_9BACL</name>